<comment type="caution">
    <text evidence="2">The sequence shown here is derived from an EMBL/GenBank/DDBJ whole genome shotgun (WGS) entry which is preliminary data.</text>
</comment>
<organism evidence="2">
    <name type="scientific">marine sediment metagenome</name>
    <dbReference type="NCBI Taxonomy" id="412755"/>
    <lineage>
        <taxon>unclassified sequences</taxon>
        <taxon>metagenomes</taxon>
        <taxon>ecological metagenomes</taxon>
    </lineage>
</organism>
<gene>
    <name evidence="2" type="ORF">MGSAQ_001814</name>
</gene>
<dbReference type="Pfam" id="PF00149">
    <property type="entry name" value="Metallophos"/>
    <property type="match status" value="1"/>
</dbReference>
<feature type="domain" description="Calcineurin-like phosphoesterase" evidence="1">
    <location>
        <begin position="61"/>
        <end position="155"/>
    </location>
</feature>
<dbReference type="PANTHER" id="PTHR39323:SF1">
    <property type="entry name" value="BLR1149 PROTEIN"/>
    <property type="match status" value="1"/>
</dbReference>
<dbReference type="GO" id="GO:0016787">
    <property type="term" value="F:hydrolase activity"/>
    <property type="evidence" value="ECO:0007669"/>
    <property type="project" value="InterPro"/>
</dbReference>
<reference evidence="2" key="1">
    <citation type="submission" date="2013-11" db="EMBL/GenBank/DDBJ databases">
        <title>Microbial diversity, functional groups and degradation webs in Northern and Southern Mediterranean and Red Sea marine crude oil polluted sites.</title>
        <authorList>
            <person name="Daffonchio D."/>
            <person name="Mapelli F."/>
            <person name="Ferrer M."/>
            <person name="Richter M."/>
            <person name="Cherif A."/>
            <person name="Malkawi H.I."/>
            <person name="Yakimov M.M."/>
            <person name="Abdel-Fattah Y.R."/>
            <person name="Blaghen M."/>
            <person name="Golyshin P.N."/>
            <person name="Kalogerakis N."/>
            <person name="Boon N."/>
            <person name="Magagnini M."/>
            <person name="Fava F."/>
        </authorList>
    </citation>
    <scope>NUCLEOTIDE SEQUENCE</scope>
</reference>
<proteinExistence type="predicted"/>
<evidence type="ECO:0000313" key="2">
    <source>
        <dbReference type="EMBL" id="KTF06688.1"/>
    </source>
</evidence>
<dbReference type="InterPro" id="IPR004843">
    <property type="entry name" value="Calcineurin-like_PHP"/>
</dbReference>
<dbReference type="InterPro" id="IPR029052">
    <property type="entry name" value="Metallo-depent_PP-like"/>
</dbReference>
<dbReference type="SUPFAM" id="SSF56300">
    <property type="entry name" value="Metallo-dependent phosphatases"/>
    <property type="match status" value="1"/>
</dbReference>
<sequence length="252" mass="29059">MQPYPGNKNSKTKNKEDNLAITDAWLTEKVSQRHITITKYADYLWLLDARGVAYLPACDWLIVSDLHLEKGSYLRSYANPIPSLDSTATLKRLESIINDYKPKRVISLGDSFHDKHSMSRMTNDDRQHLCRLVDKVNEWMWVEGNHDPDLPEGIPGTPCFEVVLDNMVFRHEPDLNEKRPQVIGHYHPKKRTTISRRRYSGKCFTNDNSLFVMPAFGQFTGGLDIDEDVMLTLLPKSTRQVFMLCDGIVFKK</sequence>
<protein>
    <submittedName>
        <fullName evidence="2">Metallophosphoesterase</fullName>
    </submittedName>
</protein>
<name>A0A1B6NTM8_9ZZZZ</name>
<dbReference type="InterPro" id="IPR026336">
    <property type="entry name" value="PdeM-like"/>
</dbReference>
<evidence type="ECO:0000259" key="1">
    <source>
        <dbReference type="Pfam" id="PF00149"/>
    </source>
</evidence>
<dbReference type="PANTHER" id="PTHR39323">
    <property type="entry name" value="BLR1149 PROTEIN"/>
    <property type="match status" value="1"/>
</dbReference>
<dbReference type="NCBIfam" id="TIGR04123">
    <property type="entry name" value="P_estr_lig_assc"/>
    <property type="match status" value="1"/>
</dbReference>
<dbReference type="EMBL" id="AYSL01000998">
    <property type="protein sequence ID" value="KTF06688.1"/>
    <property type="molecule type" value="Genomic_DNA"/>
</dbReference>
<dbReference type="AlphaFoldDB" id="A0A1B6NTM8"/>
<accession>A0A1B6NTM8</accession>
<dbReference type="Gene3D" id="3.60.21.10">
    <property type="match status" value="1"/>
</dbReference>